<sequence length="925" mass="105158">MLGYEGMGVEYVHLPPEQPELHKRDSLKVYFNVLRRRKWYIIIPILLVVPMLIASAVLEEPSYRSSARVQIEPANLRGITNRDDFPFLRSNLREEDLLTEYQLIRSEEHLAEVVDRLGLQDKLVEKNDLMSRLKLLKGQVMAVVKRLKNRAFALVGIEREPKASPSSAEGIDLQRLAAISALKQSLSVQPQQGGQLVDIIVDGLVPVDVALQANTVAEVYIDKNFEKKQAGTQAAIEKLIDQTDDLRRKMYEAEAQIHQFRQERGITSPDPNERGRVIAASLTRLENEYRDARTAREEVESRLRSLEDLARRDIRALKTVPPYMDPHMIGSIMRLRNQYLDLDAQIGTNRRIYRPKHPVMVRLNTQLAQTREAVNAEFQKGIAALRAEFNVRRGRESDILQQLTEQKRETQGANATLSDFERKQHEAESFRDLYRQTSRQLRVLQMEQATIINNIKLIKRAMTPLQPTPSNAFTNFFAGIALAGCLGVGFAFVREYLDNRFKEADEVEPFLQIPFLGVVPHYAQGKGRAYEPVSLREPGSVAAESYRILRTRLQSAAPRMKTLLVTSALPSEGKSTTTANMGIAFARLGLRVLLVDIDLRRPSLHRHFWISNSEGLATALLDGGDWQNFLQDTPVASLKVLPTGFNTHNPSDLLSLRSTQKLIDEFKQSFDFIIFDGPIVLSIPDVEIVAPWMDGVVMVHYPERCDKPSVLNAKMLLERVNSTILGIIFNNIRKQDQKYYHQQRTYYSQNLYSGAEQYDLDRHAVRELEVTETEANPHGAVFANEELAPLVETPFEHRYADVPEDDLDIHLHRVIVNPTIAGQLADAEHTFLILDLELRNTSPTRSTVTFDPQAAMIRWPQTDDHEAEPIRCDAVTEQMPRGFKEEVELTEGETKRGLMAFRIPAEVSACQFEYAGYRTEIALGL</sequence>
<proteinExistence type="predicted"/>
<dbReference type="NCBIfam" id="TIGR01007">
    <property type="entry name" value="eps_fam"/>
    <property type="match status" value="1"/>
</dbReference>
<organism evidence="12 13">
    <name type="scientific">Entotheonella factor</name>
    <dbReference type="NCBI Taxonomy" id="1429438"/>
    <lineage>
        <taxon>Bacteria</taxon>
        <taxon>Pseudomonadati</taxon>
        <taxon>Nitrospinota/Tectimicrobiota group</taxon>
        <taxon>Candidatus Tectimicrobiota</taxon>
        <taxon>Candidatus Entotheonellia</taxon>
        <taxon>Candidatus Entotheonellales</taxon>
        <taxon>Candidatus Entotheonellaceae</taxon>
        <taxon>Candidatus Entotheonella</taxon>
    </lineage>
</organism>
<accession>W4LUP8</accession>
<keyword evidence="5" id="KW-0547">Nucleotide-binding</keyword>
<dbReference type="InterPro" id="IPR003856">
    <property type="entry name" value="LPS_length_determ_N"/>
</dbReference>
<evidence type="ECO:0000256" key="7">
    <source>
        <dbReference type="ARBA" id="ARBA00022989"/>
    </source>
</evidence>
<evidence type="ECO:0000256" key="2">
    <source>
        <dbReference type="ARBA" id="ARBA00022475"/>
    </source>
</evidence>
<comment type="caution">
    <text evidence="12">The sequence shown here is derived from an EMBL/GenBank/DDBJ whole genome shotgun (WGS) entry which is preliminary data.</text>
</comment>
<comment type="subcellular location">
    <subcellularLocation>
        <location evidence="1">Cell membrane</location>
        <topology evidence="1">Multi-pass membrane protein</topology>
    </subcellularLocation>
</comment>
<dbReference type="Pfam" id="PF02706">
    <property type="entry name" value="Wzz"/>
    <property type="match status" value="1"/>
</dbReference>
<feature type="coiled-coil region" evidence="9">
    <location>
        <begin position="236"/>
        <end position="309"/>
    </location>
</feature>
<dbReference type="Gene3D" id="2.60.40.1240">
    <property type="match status" value="1"/>
</dbReference>
<dbReference type="InterPro" id="IPR027417">
    <property type="entry name" value="P-loop_NTPase"/>
</dbReference>
<reference evidence="12 13" key="1">
    <citation type="journal article" date="2014" name="Nature">
        <title>An environmental bacterial taxon with a large and distinct metabolic repertoire.</title>
        <authorList>
            <person name="Wilson M.C."/>
            <person name="Mori T."/>
            <person name="Ruckert C."/>
            <person name="Uria A.R."/>
            <person name="Helf M.J."/>
            <person name="Takada K."/>
            <person name="Gernert C."/>
            <person name="Steffens U.A."/>
            <person name="Heycke N."/>
            <person name="Schmitt S."/>
            <person name="Rinke C."/>
            <person name="Helfrich E.J."/>
            <person name="Brachmann A.O."/>
            <person name="Gurgui C."/>
            <person name="Wakimoto T."/>
            <person name="Kracht M."/>
            <person name="Crusemann M."/>
            <person name="Hentschel U."/>
            <person name="Abe I."/>
            <person name="Matsunaga S."/>
            <person name="Kalinowski J."/>
            <person name="Takeyama H."/>
            <person name="Piel J."/>
        </authorList>
    </citation>
    <scope>NUCLEOTIDE SEQUENCE [LARGE SCALE GENOMIC DNA]</scope>
    <source>
        <strain evidence="13">TSY1</strain>
    </source>
</reference>
<dbReference type="GO" id="GO:0005886">
    <property type="term" value="C:plasma membrane"/>
    <property type="evidence" value="ECO:0007669"/>
    <property type="project" value="UniProtKB-SubCell"/>
</dbReference>
<feature type="transmembrane region" description="Helical" evidence="10">
    <location>
        <begin position="39"/>
        <end position="58"/>
    </location>
</feature>
<keyword evidence="6" id="KW-0067">ATP-binding</keyword>
<keyword evidence="9" id="KW-0175">Coiled coil</keyword>
<dbReference type="InterPro" id="IPR050445">
    <property type="entry name" value="Bact_polysacc_biosynth/exp"/>
</dbReference>
<gene>
    <name evidence="12" type="ORF">ETSY1_06765</name>
</gene>
<dbReference type="InterPro" id="IPR005702">
    <property type="entry name" value="Wzc-like_C"/>
</dbReference>
<dbReference type="HOGENOM" id="CLU_009912_2_1_7"/>
<keyword evidence="8 10" id="KW-0472">Membrane</keyword>
<dbReference type="EMBL" id="AZHW01000215">
    <property type="protein sequence ID" value="ETX01605.1"/>
    <property type="molecule type" value="Genomic_DNA"/>
</dbReference>
<dbReference type="PANTHER" id="PTHR32309">
    <property type="entry name" value="TYROSINE-PROTEIN KINASE"/>
    <property type="match status" value="1"/>
</dbReference>
<dbReference type="GO" id="GO:0004713">
    <property type="term" value="F:protein tyrosine kinase activity"/>
    <property type="evidence" value="ECO:0007669"/>
    <property type="project" value="TreeGrafter"/>
</dbReference>
<evidence type="ECO:0000256" key="8">
    <source>
        <dbReference type="ARBA" id="ARBA00023136"/>
    </source>
</evidence>
<dbReference type="PANTHER" id="PTHR32309:SF13">
    <property type="entry name" value="FERRIC ENTEROBACTIN TRANSPORT PROTEIN FEPE"/>
    <property type="match status" value="1"/>
</dbReference>
<dbReference type="Gene3D" id="3.40.50.300">
    <property type="entry name" value="P-loop containing nucleotide triphosphate hydrolases"/>
    <property type="match status" value="1"/>
</dbReference>
<dbReference type="Proteomes" id="UP000019141">
    <property type="component" value="Unassembled WGS sequence"/>
</dbReference>
<evidence type="ECO:0000313" key="12">
    <source>
        <dbReference type="EMBL" id="ETX01605.1"/>
    </source>
</evidence>
<dbReference type="SUPFAM" id="SSF52540">
    <property type="entry name" value="P-loop containing nucleoside triphosphate hydrolases"/>
    <property type="match status" value="1"/>
</dbReference>
<evidence type="ECO:0000256" key="9">
    <source>
        <dbReference type="SAM" id="Coils"/>
    </source>
</evidence>
<evidence type="ECO:0000256" key="10">
    <source>
        <dbReference type="SAM" id="Phobius"/>
    </source>
</evidence>
<keyword evidence="2" id="KW-1003">Cell membrane</keyword>
<dbReference type="GO" id="GO:0005524">
    <property type="term" value="F:ATP binding"/>
    <property type="evidence" value="ECO:0007669"/>
    <property type="project" value="UniProtKB-KW"/>
</dbReference>
<evidence type="ECO:0000259" key="11">
    <source>
        <dbReference type="Pfam" id="PF02706"/>
    </source>
</evidence>
<name>W4LUP8_ENTF1</name>
<evidence type="ECO:0000256" key="6">
    <source>
        <dbReference type="ARBA" id="ARBA00022840"/>
    </source>
</evidence>
<dbReference type="InterPro" id="IPR033756">
    <property type="entry name" value="YlxH/NBP35"/>
</dbReference>
<dbReference type="InterPro" id="IPR029050">
    <property type="entry name" value="Immunoprotect_excell_Ig-like"/>
</dbReference>
<dbReference type="Pfam" id="PF10609">
    <property type="entry name" value="ParA"/>
    <property type="match status" value="1"/>
</dbReference>
<keyword evidence="3 10" id="KW-0812">Transmembrane</keyword>
<evidence type="ECO:0000313" key="13">
    <source>
        <dbReference type="Proteomes" id="UP000019141"/>
    </source>
</evidence>
<keyword evidence="13" id="KW-1185">Reference proteome</keyword>
<keyword evidence="4" id="KW-0732">Signal</keyword>
<evidence type="ECO:0000256" key="1">
    <source>
        <dbReference type="ARBA" id="ARBA00004651"/>
    </source>
</evidence>
<evidence type="ECO:0000256" key="4">
    <source>
        <dbReference type="ARBA" id="ARBA00022729"/>
    </source>
</evidence>
<keyword evidence="7 10" id="KW-1133">Transmembrane helix</keyword>
<evidence type="ECO:0000256" key="3">
    <source>
        <dbReference type="ARBA" id="ARBA00022692"/>
    </source>
</evidence>
<evidence type="ECO:0000256" key="5">
    <source>
        <dbReference type="ARBA" id="ARBA00022741"/>
    </source>
</evidence>
<feature type="domain" description="Polysaccharide chain length determinant N-terminal" evidence="11">
    <location>
        <begin position="27"/>
        <end position="116"/>
    </location>
</feature>
<dbReference type="CDD" id="cd05387">
    <property type="entry name" value="BY-kinase"/>
    <property type="match status" value="1"/>
</dbReference>
<dbReference type="AlphaFoldDB" id="W4LUP8"/>
<protein>
    <recommendedName>
        <fullName evidence="11">Polysaccharide chain length determinant N-terminal domain-containing protein</fullName>
    </recommendedName>
</protein>